<keyword evidence="2" id="KW-0732">Signal</keyword>
<protein>
    <submittedName>
        <fullName evidence="3">Uncharacterized protein</fullName>
    </submittedName>
</protein>
<dbReference type="Proteomes" id="UP001347796">
    <property type="component" value="Unassembled WGS sequence"/>
</dbReference>
<evidence type="ECO:0000256" key="2">
    <source>
        <dbReference type="SAM" id="SignalP"/>
    </source>
</evidence>
<gene>
    <name evidence="3" type="ORF">SNE40_012587</name>
</gene>
<dbReference type="AlphaFoldDB" id="A0AAN8JP74"/>
<accession>A0AAN8JP74</accession>
<reference evidence="3 4" key="1">
    <citation type="submission" date="2024-01" db="EMBL/GenBank/DDBJ databases">
        <title>The genome of the rayed Mediterranean limpet Patella caerulea (Linnaeus, 1758).</title>
        <authorList>
            <person name="Anh-Thu Weber A."/>
            <person name="Halstead-Nussloch G."/>
        </authorList>
    </citation>
    <scope>NUCLEOTIDE SEQUENCE [LARGE SCALE GENOMIC DNA]</scope>
    <source>
        <strain evidence="3">AATW-2023a</strain>
        <tissue evidence="3">Whole specimen</tissue>
    </source>
</reference>
<evidence type="ECO:0000313" key="4">
    <source>
        <dbReference type="Proteomes" id="UP001347796"/>
    </source>
</evidence>
<feature type="region of interest" description="Disordered" evidence="1">
    <location>
        <begin position="126"/>
        <end position="195"/>
    </location>
</feature>
<keyword evidence="4" id="KW-1185">Reference proteome</keyword>
<sequence>MAKDQVLCVLVLLAAIYQTSNAWWFINKHWQTKNCFCQVLLNNGPKTLVHDMGSIYSCKELFGCGCSHYKMKSCLANCEDEVKRWAHTSCPSGMIGQQIRAKYKASNCHNGLTGAFIVCSGNTGTSGSTGGGGGGVIASSGGGRGGESVSVSDRRGGGSVKVPVDHDSVDPRAIGELTNDRIRADPDPIIEQRGA</sequence>
<dbReference type="EMBL" id="JAZGQO010000008">
    <property type="protein sequence ID" value="KAK6180427.1"/>
    <property type="molecule type" value="Genomic_DNA"/>
</dbReference>
<comment type="caution">
    <text evidence="3">The sequence shown here is derived from an EMBL/GenBank/DDBJ whole genome shotgun (WGS) entry which is preliminary data.</text>
</comment>
<name>A0AAN8JP74_PATCE</name>
<feature type="compositionally biased region" description="Gly residues" evidence="1">
    <location>
        <begin position="127"/>
        <end position="146"/>
    </location>
</feature>
<evidence type="ECO:0000256" key="1">
    <source>
        <dbReference type="SAM" id="MobiDB-lite"/>
    </source>
</evidence>
<organism evidence="3 4">
    <name type="scientific">Patella caerulea</name>
    <name type="common">Rayed Mediterranean limpet</name>
    <dbReference type="NCBI Taxonomy" id="87958"/>
    <lineage>
        <taxon>Eukaryota</taxon>
        <taxon>Metazoa</taxon>
        <taxon>Spiralia</taxon>
        <taxon>Lophotrochozoa</taxon>
        <taxon>Mollusca</taxon>
        <taxon>Gastropoda</taxon>
        <taxon>Patellogastropoda</taxon>
        <taxon>Patelloidea</taxon>
        <taxon>Patellidae</taxon>
        <taxon>Patella</taxon>
    </lineage>
</organism>
<proteinExistence type="predicted"/>
<feature type="signal peptide" evidence="2">
    <location>
        <begin position="1"/>
        <end position="22"/>
    </location>
</feature>
<evidence type="ECO:0000313" key="3">
    <source>
        <dbReference type="EMBL" id="KAK6180427.1"/>
    </source>
</evidence>
<feature type="chain" id="PRO_5042981224" evidence="2">
    <location>
        <begin position="23"/>
        <end position="195"/>
    </location>
</feature>